<dbReference type="AlphaFoldDB" id="A0A5B9MPK0"/>
<accession>A0A5B9MPK0</accession>
<gene>
    <name evidence="1" type="ORF">Mal15_56830</name>
</gene>
<reference evidence="1 2" key="1">
    <citation type="submission" date="2019-02" db="EMBL/GenBank/DDBJ databases">
        <title>Planctomycetal bacteria perform biofilm scaping via a novel small molecule.</title>
        <authorList>
            <person name="Jeske O."/>
            <person name="Boedeker C."/>
            <person name="Wiegand S."/>
            <person name="Breitling P."/>
            <person name="Kallscheuer N."/>
            <person name="Jogler M."/>
            <person name="Rohde M."/>
            <person name="Petersen J."/>
            <person name="Medema M.H."/>
            <person name="Surup F."/>
            <person name="Jogler C."/>
        </authorList>
    </citation>
    <scope>NUCLEOTIDE SEQUENCE [LARGE SCALE GENOMIC DNA]</scope>
    <source>
        <strain evidence="1 2">Mal15</strain>
    </source>
</reference>
<dbReference type="RefSeq" id="WP_147870665.1">
    <property type="nucleotide sequence ID" value="NZ_CP036264.1"/>
</dbReference>
<evidence type="ECO:0008006" key="3">
    <source>
        <dbReference type="Google" id="ProtNLM"/>
    </source>
</evidence>
<evidence type="ECO:0000313" key="2">
    <source>
        <dbReference type="Proteomes" id="UP000321353"/>
    </source>
</evidence>
<organism evidence="1 2">
    <name type="scientific">Stieleria maiorica</name>
    <dbReference type="NCBI Taxonomy" id="2795974"/>
    <lineage>
        <taxon>Bacteria</taxon>
        <taxon>Pseudomonadati</taxon>
        <taxon>Planctomycetota</taxon>
        <taxon>Planctomycetia</taxon>
        <taxon>Pirellulales</taxon>
        <taxon>Pirellulaceae</taxon>
        <taxon>Stieleria</taxon>
    </lineage>
</organism>
<dbReference type="PANTHER" id="PTHR39767">
    <property type="entry name" value="CALCIUM/CALMODULIN-BINDING MEMBRANE PROTEIN PCM4-RELATED"/>
    <property type="match status" value="1"/>
</dbReference>
<keyword evidence="2" id="KW-1185">Reference proteome</keyword>
<sequence>MNQVFKIAAVFFYAAVQIPFAFAGIVYTNDFETAAGSEWSKTTTSTTPIGARSFLGEFGNEAVTLTLASIGLHDQVTVSFDLFILKSWDGTLPGANGNPPYAPDVFFLTVDGSTTLIEASFGNFDALGDLQSYPNAIAGGLVPHRTGASESNTLGYSWLGFQQDSVYNLSFTFPHISDSLALQFAATLQEAVTPITANESWGIDNVLISVNPVPEPSTFSIFGFAAIALLMPRRRLKH</sequence>
<dbReference type="PANTHER" id="PTHR39767:SF2">
    <property type="entry name" value="CHROMOSOME UNDETERMINED SCAFFOLD_1, WHOLE GENOME SHOTGUN SEQUENCE"/>
    <property type="match status" value="1"/>
</dbReference>
<evidence type="ECO:0000313" key="1">
    <source>
        <dbReference type="EMBL" id="QEG01606.1"/>
    </source>
</evidence>
<dbReference type="EMBL" id="CP036264">
    <property type="protein sequence ID" value="QEG01606.1"/>
    <property type="molecule type" value="Genomic_DNA"/>
</dbReference>
<dbReference type="Proteomes" id="UP000321353">
    <property type="component" value="Chromosome"/>
</dbReference>
<proteinExistence type="predicted"/>
<protein>
    <recommendedName>
        <fullName evidence="3">PEP-CTERM protein-sorting domain-containing protein</fullName>
    </recommendedName>
</protein>
<name>A0A5B9MPK0_9BACT</name>
<dbReference type="KEGG" id="smam:Mal15_56830"/>